<evidence type="ECO:0000256" key="4">
    <source>
        <dbReference type="RuleBase" id="RU362029"/>
    </source>
</evidence>
<protein>
    <recommendedName>
        <fullName evidence="4">Arsenate reductase</fullName>
        <ecNumber evidence="4">1.20.4.1</ecNumber>
    </recommendedName>
</protein>
<dbReference type="EMBL" id="NTJD01000002">
    <property type="protein sequence ID" value="PCD77435.1"/>
    <property type="molecule type" value="Genomic_DNA"/>
</dbReference>
<dbReference type="Pfam" id="PF03960">
    <property type="entry name" value="ArsC"/>
    <property type="match status" value="1"/>
</dbReference>
<dbReference type="PROSITE" id="PS51353">
    <property type="entry name" value="ARSC"/>
    <property type="match status" value="1"/>
</dbReference>
<accession>A0A2A4CS55</accession>
<dbReference type="Gene3D" id="3.40.30.10">
    <property type="entry name" value="Glutaredoxin"/>
    <property type="match status" value="1"/>
</dbReference>
<dbReference type="GO" id="GO:0008794">
    <property type="term" value="F:arsenate reductase (glutaredoxin) activity"/>
    <property type="evidence" value="ECO:0007669"/>
    <property type="project" value="UniProtKB-UniRule"/>
</dbReference>
<dbReference type="InterPro" id="IPR006659">
    <property type="entry name" value="Arsenate_reductase"/>
</dbReference>
<evidence type="ECO:0000313" key="6">
    <source>
        <dbReference type="Proteomes" id="UP000243507"/>
    </source>
</evidence>
<dbReference type="EC" id="1.20.4.1" evidence="4"/>
<dbReference type="NCBIfam" id="TIGR00014">
    <property type="entry name" value="arsC"/>
    <property type="match status" value="1"/>
</dbReference>
<dbReference type="RefSeq" id="WP_096430880.1">
    <property type="nucleotide sequence ID" value="NZ_NTJD01000002.1"/>
</dbReference>
<dbReference type="PANTHER" id="PTHR30041">
    <property type="entry name" value="ARSENATE REDUCTASE"/>
    <property type="match status" value="1"/>
</dbReference>
<comment type="caution">
    <text evidence="5">The sequence shown here is derived from an EMBL/GenBank/DDBJ whole genome shotgun (WGS) entry which is preliminary data.</text>
</comment>
<sequence>MALTIWHNPRCSKSRETLALIEAQGATPKVRLYLEDAPSRAELEAALALLGRPAADLLRWKEKDRPEGLTKDAPEAAILDALAANPRLIERPLVLSDSAARLGRPPEAVLDLL</sequence>
<dbReference type="Proteomes" id="UP000243507">
    <property type="component" value="Unassembled WGS sequence"/>
</dbReference>
<comment type="catalytic activity">
    <reaction evidence="4">
        <text>[glutaredoxin]-dithiol + arsenate + glutathione + H(+) = glutathionyl-S-S-[glutaredoxin] + arsenite + H2O</text>
        <dbReference type="Rhea" id="RHEA:22016"/>
        <dbReference type="Rhea" id="RHEA-COMP:10729"/>
        <dbReference type="Rhea" id="RHEA-COMP:17668"/>
        <dbReference type="ChEBI" id="CHEBI:15377"/>
        <dbReference type="ChEBI" id="CHEBI:15378"/>
        <dbReference type="ChEBI" id="CHEBI:29242"/>
        <dbReference type="ChEBI" id="CHEBI:29950"/>
        <dbReference type="ChEBI" id="CHEBI:48597"/>
        <dbReference type="ChEBI" id="CHEBI:57925"/>
        <dbReference type="ChEBI" id="CHEBI:146199"/>
        <dbReference type="EC" id="1.20.4.1"/>
    </reaction>
</comment>
<comment type="similarity">
    <text evidence="1 3 4">Belongs to the ArsC family.</text>
</comment>
<evidence type="ECO:0000256" key="1">
    <source>
        <dbReference type="ARBA" id="ARBA00007198"/>
    </source>
</evidence>
<reference evidence="5 6" key="1">
    <citation type="submission" date="2017-09" db="EMBL/GenBank/DDBJ databases">
        <title>A multilocus sequence analysis scheme for characterization of bacteria in the genus Thioclava.</title>
        <authorList>
            <person name="Liu Y."/>
            <person name="Shao Z."/>
        </authorList>
    </citation>
    <scope>NUCLEOTIDE SEQUENCE [LARGE SCALE GENOMIC DNA]</scope>
    <source>
        <strain evidence="5 6">CAU 1312</strain>
    </source>
</reference>
<evidence type="ECO:0000313" key="5">
    <source>
        <dbReference type="EMBL" id="PCD77435.1"/>
    </source>
</evidence>
<dbReference type="InterPro" id="IPR006660">
    <property type="entry name" value="Arsenate_reductase-like"/>
</dbReference>
<evidence type="ECO:0000256" key="3">
    <source>
        <dbReference type="PROSITE-ProRule" id="PRU01282"/>
    </source>
</evidence>
<keyword evidence="6" id="KW-1185">Reference proteome</keyword>
<gene>
    <name evidence="5" type="primary">arsC</name>
    <name evidence="5" type="ORF">CLN94_02670</name>
</gene>
<dbReference type="SUPFAM" id="SSF52833">
    <property type="entry name" value="Thioredoxin-like"/>
    <property type="match status" value="1"/>
</dbReference>
<organism evidence="5 6">
    <name type="scientific">Pseudothioclava arenosa</name>
    <dbReference type="NCBI Taxonomy" id="1795308"/>
    <lineage>
        <taxon>Bacteria</taxon>
        <taxon>Pseudomonadati</taxon>
        <taxon>Pseudomonadota</taxon>
        <taxon>Alphaproteobacteria</taxon>
        <taxon>Rhodobacterales</taxon>
        <taxon>Paracoccaceae</taxon>
        <taxon>Pseudothioclava</taxon>
    </lineage>
</organism>
<proteinExistence type="inferred from homology"/>
<dbReference type="OrthoDB" id="9790554at2"/>
<keyword evidence="2 4" id="KW-0560">Oxidoreductase</keyword>
<dbReference type="InterPro" id="IPR036249">
    <property type="entry name" value="Thioredoxin-like_sf"/>
</dbReference>
<evidence type="ECO:0000256" key="2">
    <source>
        <dbReference type="ARBA" id="ARBA00023002"/>
    </source>
</evidence>
<dbReference type="AlphaFoldDB" id="A0A2A4CS55"/>
<name>A0A2A4CS55_9RHOB</name>
<dbReference type="PANTHER" id="PTHR30041:SF4">
    <property type="entry name" value="ARSENATE REDUCTASE"/>
    <property type="match status" value="1"/>
</dbReference>